<dbReference type="VEuPathDB" id="TrichDB:TVAG_069240"/>
<dbReference type="InParanoid" id="A2EL79"/>
<evidence type="ECO:0000313" key="3">
    <source>
        <dbReference type="Proteomes" id="UP000001542"/>
    </source>
</evidence>
<gene>
    <name evidence="2" type="ORF">TVAG_069240</name>
</gene>
<dbReference type="EMBL" id="DS113420">
    <property type="protein sequence ID" value="EAY06556.1"/>
    <property type="molecule type" value="Genomic_DNA"/>
</dbReference>
<proteinExistence type="predicted"/>
<dbReference type="Proteomes" id="UP000001542">
    <property type="component" value="Unassembled WGS sequence"/>
</dbReference>
<evidence type="ECO:0000256" key="1">
    <source>
        <dbReference type="SAM" id="MobiDB-lite"/>
    </source>
</evidence>
<protein>
    <submittedName>
        <fullName evidence="2">Uncharacterized protein</fullName>
    </submittedName>
</protein>
<keyword evidence="3" id="KW-1185">Reference proteome</keyword>
<organism evidence="2 3">
    <name type="scientific">Trichomonas vaginalis (strain ATCC PRA-98 / G3)</name>
    <dbReference type="NCBI Taxonomy" id="412133"/>
    <lineage>
        <taxon>Eukaryota</taxon>
        <taxon>Metamonada</taxon>
        <taxon>Parabasalia</taxon>
        <taxon>Trichomonadida</taxon>
        <taxon>Trichomonadidae</taxon>
        <taxon>Trichomonas</taxon>
    </lineage>
</organism>
<feature type="compositionally biased region" description="Basic residues" evidence="1">
    <location>
        <begin position="473"/>
        <end position="482"/>
    </location>
</feature>
<name>A2EL79_TRIV3</name>
<feature type="compositionally biased region" description="Low complexity" evidence="1">
    <location>
        <begin position="590"/>
        <end position="600"/>
    </location>
</feature>
<dbReference type="VEuPathDB" id="TrichDB:TVAGG3_0004630"/>
<dbReference type="AlphaFoldDB" id="A2EL79"/>
<evidence type="ECO:0000313" key="2">
    <source>
        <dbReference type="EMBL" id="EAY06556.1"/>
    </source>
</evidence>
<sequence length="672" mass="78350">MNPAFVWWNEELGNPPNKIISAVCPYPKTVTHIWEKFFPFFIYYIDIWKPINPIEYWESIRTLIKDYFQEMFVPDPVKNFDLFVQLLYNVNIRFHPTNVQDALDLFESINPTKRKNFLLFELPLVLNDYSLYINIIYESYAHNNNIWKDITSELSTILAIFGNVYILKNIQTVEDSTWSTIVRLLTIFKELIKCIPYKSREYQTNMNDLLNGITSIVPYAPDTALTTISRIFFNICRDSNHRIENLKVFINSFLENLPLGSFAFVYSLKYCISNHPKTIKNFHSNILKIIHKTPINSPEHFDLYTMMMKYGPKDQILTMIYQKSLQNPVYYRLGLDIILNNLAEYSNNASVTQWGILFIRRICIFILLAANTRKYLGRLPFICNFLSQALKFDLDPKVSRQLRISLATISMNEDCPFIVPQVIDRSDELTLKEYKLMKSHEILSKELKFFPFSSKRSKFANITFKKSKEPKVNKQKSLKLKQKTSSNSQKSEIQKGSDKIHPRKTITIDDEYQTPIFGKIPIRKNAKKGDNDSLRILKLQPLQSKSVAPQTKKHKIKTLKNDLKNTSQKQQPKSLLYGSISKGRIDLSEKPNTSKSFSNFKKNKIGNKKAKRTEKKSEVQFLPQPPDSLSYTPAINPRRRQVIRDPTATFETNDIIFAELPNLASKPTNFVW</sequence>
<accession>A2EL79</accession>
<dbReference type="KEGG" id="tva:4764446"/>
<feature type="region of interest" description="Disordered" evidence="1">
    <location>
        <begin position="470"/>
        <end position="505"/>
    </location>
</feature>
<dbReference type="RefSeq" id="XP_001318779.1">
    <property type="nucleotide sequence ID" value="XM_001318744.1"/>
</dbReference>
<feature type="region of interest" description="Disordered" evidence="1">
    <location>
        <begin position="587"/>
        <end position="633"/>
    </location>
</feature>
<reference evidence="2" key="1">
    <citation type="submission" date="2006-10" db="EMBL/GenBank/DDBJ databases">
        <authorList>
            <person name="Amadeo P."/>
            <person name="Zhao Q."/>
            <person name="Wortman J."/>
            <person name="Fraser-Liggett C."/>
            <person name="Carlton J."/>
        </authorList>
    </citation>
    <scope>NUCLEOTIDE SEQUENCE</scope>
    <source>
        <strain evidence="2">G3</strain>
    </source>
</reference>
<feature type="compositionally biased region" description="Basic residues" evidence="1">
    <location>
        <begin position="601"/>
        <end position="614"/>
    </location>
</feature>
<reference evidence="2" key="2">
    <citation type="journal article" date="2007" name="Science">
        <title>Draft genome sequence of the sexually transmitted pathogen Trichomonas vaginalis.</title>
        <authorList>
            <person name="Carlton J.M."/>
            <person name="Hirt R.P."/>
            <person name="Silva J.C."/>
            <person name="Delcher A.L."/>
            <person name="Schatz M."/>
            <person name="Zhao Q."/>
            <person name="Wortman J.R."/>
            <person name="Bidwell S.L."/>
            <person name="Alsmark U.C.M."/>
            <person name="Besteiro S."/>
            <person name="Sicheritz-Ponten T."/>
            <person name="Noel C.J."/>
            <person name="Dacks J.B."/>
            <person name="Foster P.G."/>
            <person name="Simillion C."/>
            <person name="Van de Peer Y."/>
            <person name="Miranda-Saavedra D."/>
            <person name="Barton G.J."/>
            <person name="Westrop G.D."/>
            <person name="Mueller S."/>
            <person name="Dessi D."/>
            <person name="Fiori P.L."/>
            <person name="Ren Q."/>
            <person name="Paulsen I."/>
            <person name="Zhang H."/>
            <person name="Bastida-Corcuera F.D."/>
            <person name="Simoes-Barbosa A."/>
            <person name="Brown M.T."/>
            <person name="Hayes R.D."/>
            <person name="Mukherjee M."/>
            <person name="Okumura C.Y."/>
            <person name="Schneider R."/>
            <person name="Smith A.J."/>
            <person name="Vanacova S."/>
            <person name="Villalvazo M."/>
            <person name="Haas B.J."/>
            <person name="Pertea M."/>
            <person name="Feldblyum T.V."/>
            <person name="Utterback T.R."/>
            <person name="Shu C.L."/>
            <person name="Osoegawa K."/>
            <person name="de Jong P.J."/>
            <person name="Hrdy I."/>
            <person name="Horvathova L."/>
            <person name="Zubacova Z."/>
            <person name="Dolezal P."/>
            <person name="Malik S.B."/>
            <person name="Logsdon J.M. Jr."/>
            <person name="Henze K."/>
            <person name="Gupta A."/>
            <person name="Wang C.C."/>
            <person name="Dunne R.L."/>
            <person name="Upcroft J.A."/>
            <person name="Upcroft P."/>
            <person name="White O."/>
            <person name="Salzberg S.L."/>
            <person name="Tang P."/>
            <person name="Chiu C.-H."/>
            <person name="Lee Y.-S."/>
            <person name="Embley T.M."/>
            <person name="Coombs G.H."/>
            <person name="Mottram J.C."/>
            <person name="Tachezy J."/>
            <person name="Fraser-Liggett C.M."/>
            <person name="Johnson P.J."/>
        </authorList>
    </citation>
    <scope>NUCLEOTIDE SEQUENCE [LARGE SCALE GENOMIC DNA]</scope>
    <source>
        <strain evidence="2">G3</strain>
    </source>
</reference>